<evidence type="ECO:0000256" key="1">
    <source>
        <dbReference type="SAM" id="MobiDB-lite"/>
    </source>
</evidence>
<reference evidence="2 3" key="2">
    <citation type="journal article" date="2009" name="PLoS ONE">
        <title>An integrated genetic and cytogenetic map of the cucumber genome.</title>
        <authorList>
            <person name="Ren Y."/>
            <person name="Zhang Z."/>
            <person name="Liu J."/>
            <person name="Staub J.E."/>
            <person name="Han Y."/>
            <person name="Cheng Z."/>
            <person name="Li X."/>
            <person name="Lu J."/>
            <person name="Miao H."/>
            <person name="Kang H."/>
            <person name="Xie B."/>
            <person name="Gu X."/>
            <person name="Wang X."/>
            <person name="Du Y."/>
            <person name="Jin W."/>
            <person name="Huang S."/>
        </authorList>
    </citation>
    <scope>NUCLEOTIDE SEQUENCE [LARGE SCALE GENOMIC DNA]</scope>
    <source>
        <strain evidence="3">cv. 9930</strain>
    </source>
</reference>
<evidence type="ECO:0000313" key="2">
    <source>
        <dbReference type="EMBL" id="KGN56172.1"/>
    </source>
</evidence>
<gene>
    <name evidence="2" type="ORF">Csa_3G088940</name>
</gene>
<keyword evidence="3" id="KW-1185">Reference proteome</keyword>
<proteinExistence type="predicted"/>
<name>A0A0A0L6E8_CUCSA</name>
<reference evidence="2 3" key="3">
    <citation type="journal article" date="2010" name="BMC Genomics">
        <title>Transcriptome sequencing and comparative analysis of cucumber flowers with different sex types.</title>
        <authorList>
            <person name="Guo S."/>
            <person name="Zheng Y."/>
            <person name="Joung J.G."/>
            <person name="Liu S."/>
            <person name="Zhang Z."/>
            <person name="Crasta O.R."/>
            <person name="Sobral B.W."/>
            <person name="Xu Y."/>
            <person name="Huang S."/>
            <person name="Fei Z."/>
        </authorList>
    </citation>
    <scope>NUCLEOTIDE SEQUENCE [LARGE SCALE GENOMIC DNA]</scope>
    <source>
        <strain evidence="3">cv. 9930</strain>
    </source>
</reference>
<accession>A0A0A0L6E8</accession>
<reference evidence="2 3" key="4">
    <citation type="journal article" date="2011" name="BMC Genomics">
        <title>RNA-Seq improves annotation of protein-coding genes in the cucumber genome.</title>
        <authorList>
            <person name="Li Z."/>
            <person name="Zhang Z."/>
            <person name="Yan P."/>
            <person name="Huang S."/>
            <person name="Fei Z."/>
            <person name="Lin K."/>
        </authorList>
    </citation>
    <scope>NUCLEOTIDE SEQUENCE [LARGE SCALE GENOMIC DNA]</scope>
    <source>
        <strain evidence="3">cv. 9930</strain>
    </source>
</reference>
<sequence>MKKVKRILTARTTRASFPACGSSVITSSDLRELADRSGDAPSSMSEPFRNWLGMGPRDQPESSQRESPPPKKVCLFPLGICEVRPQKRKEQCILLSRPSLEWECSVAHGARLELSGSLNGTPTGLLSAAKLICPRSGESQVPERLARDLNCLSCAREGPPVPRQHLEVHFDVLDETRDIPHSMAWHLSLIHSARPDAEPFFHYHLPPLYLMRENS</sequence>
<dbReference type="Gramene" id="KGN56172">
    <property type="protein sequence ID" value="KGN56172"/>
    <property type="gene ID" value="Csa_3G088940"/>
</dbReference>
<protein>
    <submittedName>
        <fullName evidence="2">Uncharacterized protein</fullName>
    </submittedName>
</protein>
<organism evidence="2 3">
    <name type="scientific">Cucumis sativus</name>
    <name type="common">Cucumber</name>
    <dbReference type="NCBI Taxonomy" id="3659"/>
    <lineage>
        <taxon>Eukaryota</taxon>
        <taxon>Viridiplantae</taxon>
        <taxon>Streptophyta</taxon>
        <taxon>Embryophyta</taxon>
        <taxon>Tracheophyta</taxon>
        <taxon>Spermatophyta</taxon>
        <taxon>Magnoliopsida</taxon>
        <taxon>eudicotyledons</taxon>
        <taxon>Gunneridae</taxon>
        <taxon>Pentapetalae</taxon>
        <taxon>rosids</taxon>
        <taxon>fabids</taxon>
        <taxon>Cucurbitales</taxon>
        <taxon>Cucurbitaceae</taxon>
        <taxon>Benincaseae</taxon>
        <taxon>Cucumis</taxon>
    </lineage>
</organism>
<dbReference type="EMBL" id="CM002924">
    <property type="protein sequence ID" value="KGN56172.1"/>
    <property type="molecule type" value="Genomic_DNA"/>
</dbReference>
<feature type="region of interest" description="Disordered" evidence="1">
    <location>
        <begin position="31"/>
        <end position="71"/>
    </location>
</feature>
<evidence type="ECO:0000313" key="3">
    <source>
        <dbReference type="Proteomes" id="UP000029981"/>
    </source>
</evidence>
<dbReference type="AlphaFoldDB" id="A0A0A0L6E8"/>
<dbReference type="Proteomes" id="UP000029981">
    <property type="component" value="Chromosome 3"/>
</dbReference>
<reference evidence="2 3" key="1">
    <citation type="journal article" date="2009" name="Nat. Genet.">
        <title>The genome of the cucumber, Cucumis sativus L.</title>
        <authorList>
            <person name="Huang S."/>
            <person name="Li R."/>
            <person name="Zhang Z."/>
            <person name="Li L."/>
            <person name="Gu X."/>
            <person name="Fan W."/>
            <person name="Lucas W.J."/>
            <person name="Wang X."/>
            <person name="Xie B."/>
            <person name="Ni P."/>
            <person name="Ren Y."/>
            <person name="Zhu H."/>
            <person name="Li J."/>
            <person name="Lin K."/>
            <person name="Jin W."/>
            <person name="Fei Z."/>
            <person name="Li G."/>
            <person name="Staub J."/>
            <person name="Kilian A."/>
            <person name="van der Vossen E.A."/>
            <person name="Wu Y."/>
            <person name="Guo J."/>
            <person name="He J."/>
            <person name="Jia Z."/>
            <person name="Ren Y."/>
            <person name="Tian G."/>
            <person name="Lu Y."/>
            <person name="Ruan J."/>
            <person name="Qian W."/>
            <person name="Wang M."/>
            <person name="Huang Q."/>
            <person name="Li B."/>
            <person name="Xuan Z."/>
            <person name="Cao J."/>
            <person name="Asan"/>
            <person name="Wu Z."/>
            <person name="Zhang J."/>
            <person name="Cai Q."/>
            <person name="Bai Y."/>
            <person name="Zhao B."/>
            <person name="Han Y."/>
            <person name="Li Y."/>
            <person name="Li X."/>
            <person name="Wang S."/>
            <person name="Shi Q."/>
            <person name="Liu S."/>
            <person name="Cho W.K."/>
            <person name="Kim J.Y."/>
            <person name="Xu Y."/>
            <person name="Heller-Uszynska K."/>
            <person name="Miao H."/>
            <person name="Cheng Z."/>
            <person name="Zhang S."/>
            <person name="Wu J."/>
            <person name="Yang Y."/>
            <person name="Kang H."/>
            <person name="Li M."/>
            <person name="Liang H."/>
            <person name="Ren X."/>
            <person name="Shi Z."/>
            <person name="Wen M."/>
            <person name="Jian M."/>
            <person name="Yang H."/>
            <person name="Zhang G."/>
            <person name="Yang Z."/>
            <person name="Chen R."/>
            <person name="Liu S."/>
            <person name="Li J."/>
            <person name="Ma L."/>
            <person name="Liu H."/>
            <person name="Zhou Y."/>
            <person name="Zhao J."/>
            <person name="Fang X."/>
            <person name="Li G."/>
            <person name="Fang L."/>
            <person name="Li Y."/>
            <person name="Liu D."/>
            <person name="Zheng H."/>
            <person name="Zhang Y."/>
            <person name="Qin N."/>
            <person name="Li Z."/>
            <person name="Yang G."/>
            <person name="Yang S."/>
            <person name="Bolund L."/>
            <person name="Kristiansen K."/>
            <person name="Zheng H."/>
            <person name="Li S."/>
            <person name="Zhang X."/>
            <person name="Yang H."/>
            <person name="Wang J."/>
            <person name="Sun R."/>
            <person name="Zhang B."/>
            <person name="Jiang S."/>
            <person name="Wang J."/>
            <person name="Du Y."/>
            <person name="Li S."/>
        </authorList>
    </citation>
    <scope>NUCLEOTIDE SEQUENCE [LARGE SCALE GENOMIC DNA]</scope>
    <source>
        <strain evidence="3">cv. 9930</strain>
    </source>
</reference>